<accession>A0ABD3RFM6</accession>
<dbReference type="Gene3D" id="2.20.25.10">
    <property type="match status" value="1"/>
</dbReference>
<organism evidence="2 3">
    <name type="scientific">Cyclostephanos tholiformis</name>
    <dbReference type="NCBI Taxonomy" id="382380"/>
    <lineage>
        <taxon>Eukaryota</taxon>
        <taxon>Sar</taxon>
        <taxon>Stramenopiles</taxon>
        <taxon>Ochrophyta</taxon>
        <taxon>Bacillariophyta</taxon>
        <taxon>Coscinodiscophyceae</taxon>
        <taxon>Thalassiosirophycidae</taxon>
        <taxon>Stephanodiscales</taxon>
        <taxon>Stephanodiscaceae</taxon>
        <taxon>Cyclostephanos</taxon>
    </lineage>
</organism>
<evidence type="ECO:0000256" key="1">
    <source>
        <dbReference type="ARBA" id="ARBA00007980"/>
    </source>
</evidence>
<dbReference type="InterPro" id="IPR039127">
    <property type="entry name" value="Trm112"/>
</dbReference>
<dbReference type="PANTHER" id="PTHR12773:SF0">
    <property type="entry name" value="MULTIFUNCTIONAL METHYLTRANSFERASE SUBUNIT TRM112-LIKE PROTEIN"/>
    <property type="match status" value="1"/>
</dbReference>
<evidence type="ECO:0008006" key="4">
    <source>
        <dbReference type="Google" id="ProtNLM"/>
    </source>
</evidence>
<proteinExistence type="inferred from homology"/>
<dbReference type="InterPro" id="IPR005651">
    <property type="entry name" value="Trm112-like"/>
</dbReference>
<evidence type="ECO:0000313" key="2">
    <source>
        <dbReference type="EMBL" id="KAL3811872.1"/>
    </source>
</evidence>
<sequence length="132" mass="14703">MRLLTHNFLRSNVKGTENGYPLIIEVTTVRCEESPVDKEFLLGLIPKVDYSALRSAVRHMGPHCDPPLPDLPEVLPSAVGDVPSLDDATISILHRVLFDVYLVEGYLVCPDTGRKFPVKDGIPNMILHEDEI</sequence>
<comment type="caution">
    <text evidence="2">The sequence shown here is derived from an EMBL/GenBank/DDBJ whole genome shotgun (WGS) entry which is preliminary data.</text>
</comment>
<gene>
    <name evidence="2" type="ORF">ACHAXA_005538</name>
</gene>
<dbReference type="AlphaFoldDB" id="A0ABD3RFM6"/>
<dbReference type="SUPFAM" id="SSF158997">
    <property type="entry name" value="Trm112p-like"/>
    <property type="match status" value="1"/>
</dbReference>
<keyword evidence="3" id="KW-1185">Reference proteome</keyword>
<dbReference type="CDD" id="cd21089">
    <property type="entry name" value="Trm112-like"/>
    <property type="match status" value="1"/>
</dbReference>
<comment type="similarity">
    <text evidence="1">Belongs to the TRM112 family.</text>
</comment>
<dbReference type="Proteomes" id="UP001530377">
    <property type="component" value="Unassembled WGS sequence"/>
</dbReference>
<dbReference type="PANTHER" id="PTHR12773">
    <property type="entry name" value="UPF0315 PROTEIN-RELATED"/>
    <property type="match status" value="1"/>
</dbReference>
<name>A0ABD3RFM6_9STRA</name>
<dbReference type="EMBL" id="JALLPB020000229">
    <property type="protein sequence ID" value="KAL3811872.1"/>
    <property type="molecule type" value="Genomic_DNA"/>
</dbReference>
<evidence type="ECO:0000313" key="3">
    <source>
        <dbReference type="Proteomes" id="UP001530377"/>
    </source>
</evidence>
<reference evidence="2 3" key="1">
    <citation type="submission" date="2024-10" db="EMBL/GenBank/DDBJ databases">
        <title>Updated reference genomes for cyclostephanoid diatoms.</title>
        <authorList>
            <person name="Roberts W.R."/>
            <person name="Alverson A.J."/>
        </authorList>
    </citation>
    <scope>NUCLEOTIDE SEQUENCE [LARGE SCALE GENOMIC DNA]</scope>
    <source>
        <strain evidence="2 3">AJA228-03</strain>
    </source>
</reference>
<dbReference type="Pfam" id="PF03966">
    <property type="entry name" value="Trm112p"/>
    <property type="match status" value="1"/>
</dbReference>
<protein>
    <recommendedName>
        <fullName evidence="4">tRNA methyltransferase 112 homolog</fullName>
    </recommendedName>
</protein>